<dbReference type="EMBL" id="CP017758">
    <property type="protein sequence ID" value="AQV96867.1"/>
    <property type="molecule type" value="Genomic_DNA"/>
</dbReference>
<evidence type="ECO:0000259" key="4">
    <source>
        <dbReference type="Pfam" id="PF20866"/>
    </source>
</evidence>
<dbReference type="KEGG" id="cuh:BJN34_23685"/>
<dbReference type="InterPro" id="IPR017557">
    <property type="entry name" value="Holo-ACP_synthase"/>
</dbReference>
<proteinExistence type="predicted"/>
<keyword evidence="2" id="KW-0548">Nucleotidyltransferase</keyword>
<evidence type="ECO:0000256" key="1">
    <source>
        <dbReference type="ARBA" id="ARBA00022679"/>
    </source>
</evidence>
<evidence type="ECO:0000313" key="6">
    <source>
        <dbReference type="Proteomes" id="UP000189627"/>
    </source>
</evidence>
<dbReference type="InterPro" id="IPR049180">
    <property type="entry name" value="MdcG_C"/>
</dbReference>
<feature type="domain" description="Phosphoribosyl-dephospho-CoA transferase MdcG N-terminal" evidence="4">
    <location>
        <begin position="5"/>
        <end position="78"/>
    </location>
</feature>
<feature type="domain" description="Phosphoribosyl-dephospho-CoA transferase MdcG C-terminal" evidence="3">
    <location>
        <begin position="93"/>
        <end position="206"/>
    </location>
</feature>
<sequence>MGAPQPHDLIWLSNPEAFAAQAALPDWAGAAWLARAPVVVRRDRAPDGRIPIGLRGMLRSQRHAAWLPAAQCAKIVTPMDIASQARWHLHPRRTEIPALRTLARLAPRLDALSCQWGVTGAVGFALACGIDVLHADSDVDLLLASAQPLPQAELQALGALLEAGEEARLDIQVATPYGAFALRERLRTGGRVLLKTDTGPVLCADPWQSPWACC</sequence>
<dbReference type="NCBIfam" id="TIGR03135">
    <property type="entry name" value="malonate_mdcG"/>
    <property type="match status" value="1"/>
</dbReference>
<accession>A0A1U9UWT3</accession>
<reference evidence="6" key="1">
    <citation type="submission" date="2017-02" db="EMBL/GenBank/DDBJ databases">
        <title>Complete genome sequence of Cupriavidus necator strain NH9, a 3-chlorobenzoate degrader.</title>
        <authorList>
            <person name="Moriuchi R."/>
            <person name="Dohra H."/>
            <person name="Ogawa N."/>
        </authorList>
    </citation>
    <scope>NUCLEOTIDE SEQUENCE [LARGE SCALE GENOMIC DNA]</scope>
    <source>
        <strain evidence="6">NH9</strain>
    </source>
</reference>
<dbReference type="AlphaFoldDB" id="A0A1U9UWT3"/>
<gene>
    <name evidence="5" type="ORF">BJN34_23685</name>
</gene>
<name>A0A1U9UWT3_CUPNE</name>
<protein>
    <submittedName>
        <fullName evidence="5">Phosphoribosyl-dephospho-CoA transferase</fullName>
    </submittedName>
</protein>
<organism evidence="5 6">
    <name type="scientific">Cupriavidus necator</name>
    <name type="common">Alcaligenes eutrophus</name>
    <name type="synonym">Ralstonia eutropha</name>
    <dbReference type="NCBI Taxonomy" id="106590"/>
    <lineage>
        <taxon>Bacteria</taxon>
        <taxon>Pseudomonadati</taxon>
        <taxon>Pseudomonadota</taxon>
        <taxon>Betaproteobacteria</taxon>
        <taxon>Burkholderiales</taxon>
        <taxon>Burkholderiaceae</taxon>
        <taxon>Cupriavidus</taxon>
    </lineage>
</organism>
<dbReference type="OrthoDB" id="1275217at2"/>
<dbReference type="GO" id="GO:0016779">
    <property type="term" value="F:nucleotidyltransferase activity"/>
    <property type="evidence" value="ECO:0007669"/>
    <property type="project" value="UniProtKB-KW"/>
</dbReference>
<evidence type="ECO:0000259" key="3">
    <source>
        <dbReference type="Pfam" id="PF10620"/>
    </source>
</evidence>
<dbReference type="Pfam" id="PF20866">
    <property type="entry name" value="MdcG_N"/>
    <property type="match status" value="1"/>
</dbReference>
<dbReference type="NCBIfam" id="NF002332">
    <property type="entry name" value="PRK01293.1"/>
    <property type="match status" value="1"/>
</dbReference>
<dbReference type="InterPro" id="IPR048903">
    <property type="entry name" value="MdcG_N"/>
</dbReference>
<dbReference type="Pfam" id="PF10620">
    <property type="entry name" value="MdcG"/>
    <property type="match status" value="1"/>
</dbReference>
<evidence type="ECO:0000313" key="5">
    <source>
        <dbReference type="EMBL" id="AQV96867.1"/>
    </source>
</evidence>
<evidence type="ECO:0000256" key="2">
    <source>
        <dbReference type="ARBA" id="ARBA00022695"/>
    </source>
</evidence>
<keyword evidence="1 5" id="KW-0808">Transferase</keyword>
<dbReference type="Proteomes" id="UP000189627">
    <property type="component" value="Chromosome 2"/>
</dbReference>
<dbReference type="RefSeq" id="WP_078199269.1">
    <property type="nucleotide sequence ID" value="NZ_CP017758.1"/>
</dbReference>